<organism evidence="2 4">
    <name type="scientific">Treponema socranskii subsp. socranskii VPI DR56BR1116 = ATCC 35536</name>
    <dbReference type="NCBI Taxonomy" id="1125725"/>
    <lineage>
        <taxon>Bacteria</taxon>
        <taxon>Pseudomonadati</taxon>
        <taxon>Spirochaetota</taxon>
        <taxon>Spirochaetia</taxon>
        <taxon>Spirochaetales</taxon>
        <taxon>Treponemataceae</taxon>
        <taxon>Treponema</taxon>
    </lineage>
</organism>
<dbReference type="InterPro" id="IPR012427">
    <property type="entry name" value="DUF1622"/>
</dbReference>
<evidence type="ECO:0000313" key="5">
    <source>
        <dbReference type="Proteomes" id="UP000016646"/>
    </source>
</evidence>
<keyword evidence="1" id="KW-0812">Transmembrane</keyword>
<name>U2KSM0_TRESO</name>
<keyword evidence="1" id="KW-0472">Membrane</keyword>
<dbReference type="AlphaFoldDB" id="U2KSM0"/>
<dbReference type="PANTHER" id="PTHR38468:SF1">
    <property type="entry name" value="SLL0939 PROTEIN"/>
    <property type="match status" value="1"/>
</dbReference>
<keyword evidence="5" id="KW-1185">Reference proteome</keyword>
<reference evidence="4 5" key="1">
    <citation type="submission" date="2013-08" db="EMBL/GenBank/DDBJ databases">
        <authorList>
            <person name="Durkin A.S."/>
            <person name="Haft D.R."/>
            <person name="McCorrison J."/>
            <person name="Torralba M."/>
            <person name="Gillis M."/>
            <person name="Haft D.H."/>
            <person name="Methe B."/>
            <person name="Sutton G."/>
            <person name="Nelson K.E."/>
        </authorList>
    </citation>
    <scope>NUCLEOTIDE SEQUENCE [LARGE SCALE GENOMIC DNA]</scope>
    <source>
        <strain evidence="3 5">ATCC 35536</strain>
        <strain evidence="2 4">VPI DR56BR1116</strain>
    </source>
</reference>
<comment type="caution">
    <text evidence="2">The sequence shown here is derived from an EMBL/GenBank/DDBJ whole genome shotgun (WGS) entry which is preliminary data.</text>
</comment>
<dbReference type="Pfam" id="PF07784">
    <property type="entry name" value="DUF1622"/>
    <property type="match status" value="1"/>
</dbReference>
<dbReference type="PATRIC" id="fig|1125725.3.peg.2326"/>
<feature type="transmembrane region" description="Helical" evidence="1">
    <location>
        <begin position="82"/>
        <end position="104"/>
    </location>
</feature>
<sequence length="116" mass="12927">MKEILYPILEHIEFVISVISIAVVIYGALIAVVQFIKGEVLHFSGKEKLRTIMIIRSDLGVYLLLGLELLIAADIIKTILNPALIELLTLGGIVLLRTILSVFLEREMKGLKELSE</sequence>
<dbReference type="EMBL" id="AUZJ01000061">
    <property type="protein sequence ID" value="ERF59716.1"/>
    <property type="molecule type" value="Genomic_DNA"/>
</dbReference>
<protein>
    <submittedName>
        <fullName evidence="2">PF07784 family protein</fullName>
    </submittedName>
</protein>
<evidence type="ECO:0000313" key="2">
    <source>
        <dbReference type="EMBL" id="ERF59716.1"/>
    </source>
</evidence>
<dbReference type="eggNOG" id="COG4828">
    <property type="taxonomic scope" value="Bacteria"/>
</dbReference>
<dbReference type="Proteomes" id="UP000016412">
    <property type="component" value="Unassembled WGS sequence"/>
</dbReference>
<dbReference type="STRING" id="1125725.HMPREF1325_0727"/>
<accession>U2KSM0</accession>
<dbReference type="PANTHER" id="PTHR38468">
    <property type="entry name" value="SLL0939 PROTEIN"/>
    <property type="match status" value="1"/>
</dbReference>
<evidence type="ECO:0000313" key="4">
    <source>
        <dbReference type="Proteomes" id="UP000016412"/>
    </source>
</evidence>
<evidence type="ECO:0000313" key="3">
    <source>
        <dbReference type="EMBL" id="ERK01477.1"/>
    </source>
</evidence>
<dbReference type="Proteomes" id="UP000016646">
    <property type="component" value="Unassembled WGS sequence"/>
</dbReference>
<dbReference type="RefSeq" id="WP_021331323.1">
    <property type="nucleotide sequence ID" value="NZ_AUZJ01000061.1"/>
</dbReference>
<proteinExistence type="predicted"/>
<feature type="transmembrane region" description="Helical" evidence="1">
    <location>
        <begin position="57"/>
        <end position="76"/>
    </location>
</feature>
<feature type="transmembrane region" description="Helical" evidence="1">
    <location>
        <begin position="12"/>
        <end position="36"/>
    </location>
</feature>
<evidence type="ECO:0000256" key="1">
    <source>
        <dbReference type="SAM" id="Phobius"/>
    </source>
</evidence>
<keyword evidence="1" id="KW-1133">Transmembrane helix</keyword>
<dbReference type="EMBL" id="AVQI01000056">
    <property type="protein sequence ID" value="ERK01477.1"/>
    <property type="molecule type" value="Genomic_DNA"/>
</dbReference>
<gene>
    <name evidence="3" type="ORF">HMPREF0860_1455</name>
    <name evidence="2" type="ORF">HMPREF1325_0727</name>
</gene>